<dbReference type="VEuPathDB" id="FungiDB:H257_01166"/>
<feature type="domain" description="PDZ" evidence="1">
    <location>
        <begin position="32"/>
        <end position="108"/>
    </location>
</feature>
<dbReference type="Proteomes" id="UP000284702">
    <property type="component" value="Unassembled WGS sequence"/>
</dbReference>
<evidence type="ECO:0000259" key="1">
    <source>
        <dbReference type="SMART" id="SM00228"/>
    </source>
</evidence>
<dbReference type="PANTHER" id="PTHR46366:SF1">
    <property type="entry name" value="PDZ DOMAIN-CONTAINING PROTEIN C1685.05"/>
    <property type="match status" value="1"/>
</dbReference>
<dbReference type="EMBL" id="MZMZ02002630">
    <property type="protein sequence ID" value="RQM24991.1"/>
    <property type="molecule type" value="Genomic_DNA"/>
</dbReference>
<organism evidence="2 3">
    <name type="scientific">Aphanomyces astaci</name>
    <name type="common">Crayfish plague agent</name>
    <dbReference type="NCBI Taxonomy" id="112090"/>
    <lineage>
        <taxon>Eukaryota</taxon>
        <taxon>Sar</taxon>
        <taxon>Stramenopiles</taxon>
        <taxon>Oomycota</taxon>
        <taxon>Saprolegniomycetes</taxon>
        <taxon>Saprolegniales</taxon>
        <taxon>Verrucalvaceae</taxon>
        <taxon>Aphanomyces</taxon>
    </lineage>
</organism>
<dbReference type="SMART" id="SM00228">
    <property type="entry name" value="PDZ"/>
    <property type="match status" value="2"/>
</dbReference>
<sequence length="251" mass="28112">EVVAPFQAGHSPRTVAVLPVQLYAYPLSKARAGLGLSPHWIRTLEQCYDDKRQVLAIKRCAAGTNAYAQLQSGDLLLSIDGVVVAKDFDVEKLCFGKTQVRVMVLREHQELALTVETLELSGTGTSRVIVWCGLVIQEPHYAVVSLGYMPEEGGGVYCSRWCYGSPAHKYGLRATMWIVQVNNEPTPTLDAFIRVVEGLRNGDSVRMKTISLNTKPKVVTLKTDYHYWPTVELKRRDESGDWAYVHHPNKR</sequence>
<dbReference type="Gene3D" id="2.30.42.10">
    <property type="match status" value="2"/>
</dbReference>
<proteinExistence type="predicted"/>
<dbReference type="InterPro" id="IPR025926">
    <property type="entry name" value="PDZ-like_dom"/>
</dbReference>
<dbReference type="Pfam" id="PF12812">
    <property type="entry name" value="PDZ_1"/>
    <property type="match status" value="1"/>
</dbReference>
<keyword evidence="3" id="KW-1185">Reference proteome</keyword>
<dbReference type="SUPFAM" id="SSF50156">
    <property type="entry name" value="PDZ domain-like"/>
    <property type="match status" value="2"/>
</dbReference>
<feature type="non-terminal residue" evidence="2">
    <location>
        <position position="1"/>
    </location>
</feature>
<name>A0A425D7A1_APHAT</name>
<feature type="domain" description="PDZ" evidence="1">
    <location>
        <begin position="144"/>
        <end position="213"/>
    </location>
</feature>
<dbReference type="PANTHER" id="PTHR46366">
    <property type="entry name" value="PRO-APOPTOTIC SERINE PROTEASE NMA111"/>
    <property type="match status" value="1"/>
</dbReference>
<protein>
    <recommendedName>
        <fullName evidence="1">PDZ domain-containing protein</fullName>
    </recommendedName>
</protein>
<comment type="caution">
    <text evidence="2">The sequence shown here is derived from an EMBL/GenBank/DDBJ whole genome shotgun (WGS) entry which is preliminary data.</text>
</comment>
<evidence type="ECO:0000313" key="2">
    <source>
        <dbReference type="EMBL" id="RQM24991.1"/>
    </source>
</evidence>
<dbReference type="InterPro" id="IPR036034">
    <property type="entry name" value="PDZ_sf"/>
</dbReference>
<gene>
    <name evidence="2" type="ORF">B5M09_006974</name>
</gene>
<dbReference type="AlphaFoldDB" id="A0A425D7A1"/>
<accession>A0A425D7A1</accession>
<reference evidence="2" key="1">
    <citation type="submission" date="2018-07" db="EMBL/GenBank/DDBJ databases">
        <title>Annotation of Aphanomyces astaci genome assembly.</title>
        <authorList>
            <person name="Studholme D.J."/>
        </authorList>
    </citation>
    <scope>NUCLEOTIDE SEQUENCE [LARGE SCALE GENOMIC DNA]</scope>
    <source>
        <strain evidence="2">Pc</strain>
    </source>
</reference>
<evidence type="ECO:0000313" key="3">
    <source>
        <dbReference type="Proteomes" id="UP000284702"/>
    </source>
</evidence>
<dbReference type="InterPro" id="IPR001478">
    <property type="entry name" value="PDZ"/>
</dbReference>